<proteinExistence type="predicted"/>
<dbReference type="GeneID" id="9742624"/>
<accession>E1REL3</accession>
<name>E1REL3_METP4</name>
<dbReference type="RefSeq" id="WP_013328139.1">
    <property type="nucleotide sequence ID" value="NC_014507.1"/>
</dbReference>
<evidence type="ECO:0000313" key="5">
    <source>
        <dbReference type="Proteomes" id="UP000006565"/>
    </source>
</evidence>
<dbReference type="InterPro" id="IPR050595">
    <property type="entry name" value="Bact_response_regulator"/>
</dbReference>
<keyword evidence="1 2" id="KW-0597">Phosphoprotein</keyword>
<dbReference type="KEGG" id="mpi:Mpet_0182"/>
<keyword evidence="5" id="KW-1185">Reference proteome</keyword>
<dbReference type="SMART" id="SM00448">
    <property type="entry name" value="REC"/>
    <property type="match status" value="1"/>
</dbReference>
<reference evidence="4 5" key="1">
    <citation type="journal article" date="2010" name="Stand. Genomic Sci.">
        <title>Complete genome sequence of Methanoplanus petrolearius type strain (SEBR 4847).</title>
        <authorList>
            <person name="Brambilla E."/>
            <person name="Djao O.D."/>
            <person name="Daligault H."/>
            <person name="Lapidus A."/>
            <person name="Lucas S."/>
            <person name="Hammon N."/>
            <person name="Nolan M."/>
            <person name="Tice H."/>
            <person name="Cheng J.F."/>
            <person name="Han C."/>
            <person name="Tapia R."/>
            <person name="Goodwin L."/>
            <person name="Pitluck S."/>
            <person name="Liolios K."/>
            <person name="Ivanova N."/>
            <person name="Mavromatis K."/>
            <person name="Mikhailova N."/>
            <person name="Pati A."/>
            <person name="Chen A."/>
            <person name="Palaniappan K."/>
            <person name="Land M."/>
            <person name="Hauser L."/>
            <person name="Chang Y.J."/>
            <person name="Jeffries C.D."/>
            <person name="Rohde M."/>
            <person name="Spring S."/>
            <person name="Sikorski J."/>
            <person name="Goker M."/>
            <person name="Woyke T."/>
            <person name="Bristow J."/>
            <person name="Eisen J.A."/>
            <person name="Markowitz V."/>
            <person name="Hugenholtz P."/>
            <person name="Kyrpides N.C."/>
            <person name="Klenk H.P."/>
        </authorList>
    </citation>
    <scope>NUCLEOTIDE SEQUENCE [LARGE SCALE GENOMIC DNA]</scope>
    <source>
        <strain evidence="5">DSM 11571 / OCM 486 / SEBR 4847</strain>
    </source>
</reference>
<dbReference type="EMBL" id="CP002117">
    <property type="protein sequence ID" value="ADN34960.1"/>
    <property type="molecule type" value="Genomic_DNA"/>
</dbReference>
<dbReference type="eggNOG" id="arCOG06537">
    <property type="taxonomic scope" value="Archaea"/>
</dbReference>
<dbReference type="Gene3D" id="3.40.50.2300">
    <property type="match status" value="1"/>
</dbReference>
<dbReference type="AlphaFoldDB" id="E1REL3"/>
<dbReference type="PROSITE" id="PS50110">
    <property type="entry name" value="RESPONSE_REGULATORY"/>
    <property type="match status" value="1"/>
</dbReference>
<dbReference type="PANTHER" id="PTHR44591:SF3">
    <property type="entry name" value="RESPONSE REGULATORY DOMAIN-CONTAINING PROTEIN"/>
    <property type="match status" value="1"/>
</dbReference>
<dbReference type="Proteomes" id="UP000006565">
    <property type="component" value="Chromosome"/>
</dbReference>
<evidence type="ECO:0000313" key="4">
    <source>
        <dbReference type="EMBL" id="ADN34960.1"/>
    </source>
</evidence>
<dbReference type="InterPro" id="IPR011006">
    <property type="entry name" value="CheY-like_superfamily"/>
</dbReference>
<gene>
    <name evidence="4" type="ordered locus">Mpet_0182</name>
</gene>
<dbReference type="SUPFAM" id="SSF52172">
    <property type="entry name" value="CheY-like"/>
    <property type="match status" value="1"/>
</dbReference>
<dbReference type="GO" id="GO:0000160">
    <property type="term" value="P:phosphorelay signal transduction system"/>
    <property type="evidence" value="ECO:0007669"/>
    <property type="project" value="InterPro"/>
</dbReference>
<dbReference type="CDD" id="cd17534">
    <property type="entry name" value="REC_DC-like"/>
    <property type="match status" value="1"/>
</dbReference>
<dbReference type="HOGENOM" id="CLU_000445_69_11_2"/>
<evidence type="ECO:0000259" key="3">
    <source>
        <dbReference type="PROSITE" id="PS50110"/>
    </source>
</evidence>
<dbReference type="PANTHER" id="PTHR44591">
    <property type="entry name" value="STRESS RESPONSE REGULATOR PROTEIN 1"/>
    <property type="match status" value="1"/>
</dbReference>
<evidence type="ECO:0000256" key="1">
    <source>
        <dbReference type="ARBA" id="ARBA00022553"/>
    </source>
</evidence>
<feature type="modified residue" description="4-aspartylphosphate" evidence="2">
    <location>
        <position position="60"/>
    </location>
</feature>
<dbReference type="InterPro" id="IPR001789">
    <property type="entry name" value="Sig_transdc_resp-reg_receiver"/>
</dbReference>
<dbReference type="Pfam" id="PF00072">
    <property type="entry name" value="Response_reg"/>
    <property type="match status" value="1"/>
</dbReference>
<sequence length="133" mass="15148">MILLAEDKKRILVVEDEGIVAMTLEDSLFNLGYEVAGTADDSRSAIELAEKEKPDLILMDIRLRGDIDGIETVERINEKMDVPVIFLTAHSDEETLSRMLKTRPYGFLVKPFREKELYANIEAAIARHRLSKK</sequence>
<organism evidence="4 5">
    <name type="scientific">Methanolacinia petrolearia (strain DSM 11571 / OCM 486 / SEBR 4847)</name>
    <name type="common">Methanoplanus petrolearius</name>
    <dbReference type="NCBI Taxonomy" id="679926"/>
    <lineage>
        <taxon>Archaea</taxon>
        <taxon>Methanobacteriati</taxon>
        <taxon>Methanobacteriota</taxon>
        <taxon>Stenosarchaea group</taxon>
        <taxon>Methanomicrobia</taxon>
        <taxon>Methanomicrobiales</taxon>
        <taxon>Methanomicrobiaceae</taxon>
        <taxon>Methanolacinia</taxon>
    </lineage>
</organism>
<feature type="domain" description="Response regulatory" evidence="3">
    <location>
        <begin position="10"/>
        <end position="125"/>
    </location>
</feature>
<dbReference type="STRING" id="679926.Mpet_0182"/>
<protein>
    <submittedName>
        <fullName evidence="4">Response regulator receiver protein</fullName>
    </submittedName>
</protein>
<evidence type="ECO:0000256" key="2">
    <source>
        <dbReference type="PROSITE-ProRule" id="PRU00169"/>
    </source>
</evidence>